<evidence type="ECO:0000256" key="2">
    <source>
        <dbReference type="SAM" id="SignalP"/>
    </source>
</evidence>
<evidence type="ECO:0000256" key="1">
    <source>
        <dbReference type="SAM" id="Phobius"/>
    </source>
</evidence>
<evidence type="ECO:0008006" key="4">
    <source>
        <dbReference type="Google" id="ProtNLM"/>
    </source>
</evidence>
<accession>A0A1B6HPB5</accession>
<dbReference type="AlphaFoldDB" id="A0A1B6HPB5"/>
<keyword evidence="1" id="KW-0812">Transmembrane</keyword>
<feature type="signal peptide" evidence="2">
    <location>
        <begin position="1"/>
        <end position="21"/>
    </location>
</feature>
<keyword evidence="1" id="KW-0472">Membrane</keyword>
<keyword evidence="1" id="KW-1133">Transmembrane helix</keyword>
<gene>
    <name evidence="3" type="ORF">g.7004</name>
</gene>
<organism evidence="3">
    <name type="scientific">Homalodisca liturata</name>
    <dbReference type="NCBI Taxonomy" id="320908"/>
    <lineage>
        <taxon>Eukaryota</taxon>
        <taxon>Metazoa</taxon>
        <taxon>Ecdysozoa</taxon>
        <taxon>Arthropoda</taxon>
        <taxon>Hexapoda</taxon>
        <taxon>Insecta</taxon>
        <taxon>Pterygota</taxon>
        <taxon>Neoptera</taxon>
        <taxon>Paraneoptera</taxon>
        <taxon>Hemiptera</taxon>
        <taxon>Auchenorrhyncha</taxon>
        <taxon>Membracoidea</taxon>
        <taxon>Cicadellidae</taxon>
        <taxon>Cicadellinae</taxon>
        <taxon>Proconiini</taxon>
        <taxon>Homalodisca</taxon>
    </lineage>
</organism>
<sequence>MAVKYLKIGIALLIIYCLHLSENTHIEWTEHSRKHGEPCINHDQCTDFRMICSETEFVCQCDQFHDWTELNAYTSECVPNPQRLRSFLSENHETKGVEEKLSEEAHNLFVYLGLSGIIVISCGILLAFACIIFAIS</sequence>
<feature type="chain" id="PRO_5008584468" description="EB domain-containing protein" evidence="2">
    <location>
        <begin position="22"/>
        <end position="136"/>
    </location>
</feature>
<proteinExistence type="predicted"/>
<protein>
    <recommendedName>
        <fullName evidence="4">EB domain-containing protein</fullName>
    </recommendedName>
</protein>
<keyword evidence="2" id="KW-0732">Signal</keyword>
<reference evidence="3" key="1">
    <citation type="submission" date="2015-11" db="EMBL/GenBank/DDBJ databases">
        <title>De novo transcriptome assembly of four potential Pierce s Disease insect vectors from Arizona vineyards.</title>
        <authorList>
            <person name="Tassone E.E."/>
        </authorList>
    </citation>
    <scope>NUCLEOTIDE SEQUENCE</scope>
</reference>
<dbReference type="EMBL" id="GECU01031225">
    <property type="protein sequence ID" value="JAS76481.1"/>
    <property type="molecule type" value="Transcribed_RNA"/>
</dbReference>
<evidence type="ECO:0000313" key="3">
    <source>
        <dbReference type="EMBL" id="JAS76481.1"/>
    </source>
</evidence>
<feature type="transmembrane region" description="Helical" evidence="1">
    <location>
        <begin position="108"/>
        <end position="135"/>
    </location>
</feature>
<name>A0A1B6HPB5_9HEMI</name>